<evidence type="ECO:0000313" key="3">
    <source>
        <dbReference type="EMBL" id="KAF8760600.1"/>
    </source>
</evidence>
<comment type="caution">
    <text evidence="3">The sequence shown here is derived from an EMBL/GenBank/DDBJ whole genome shotgun (WGS) entry which is preliminary data.</text>
</comment>
<sequence length="163" mass="16976">MLALLDLAALLATSGKLFGSPWAVTDRQRRAPPTRSGRPCPSVGVVTLPFLRLPSSRRGCGENTNELPLDHFRMYIPSPGLAARAAPLPGAGPAPAPPRHGRHLRRVHGVGTPARGGAGAPGTVTFLAVQRALHRHLAPSAGSGPQHATEHPTTAPVMDDELG</sequence>
<dbReference type="AlphaFoldDB" id="A0A835FKJ5"/>
<feature type="region of interest" description="Disordered" evidence="1">
    <location>
        <begin position="137"/>
        <end position="163"/>
    </location>
</feature>
<proteinExistence type="predicted"/>
<dbReference type="EMBL" id="JACEFO010000682">
    <property type="protein sequence ID" value="KAF8760600.1"/>
    <property type="molecule type" value="Genomic_DNA"/>
</dbReference>
<organism evidence="3 4">
    <name type="scientific">Digitaria exilis</name>
    <dbReference type="NCBI Taxonomy" id="1010633"/>
    <lineage>
        <taxon>Eukaryota</taxon>
        <taxon>Viridiplantae</taxon>
        <taxon>Streptophyta</taxon>
        <taxon>Embryophyta</taxon>
        <taxon>Tracheophyta</taxon>
        <taxon>Spermatophyta</taxon>
        <taxon>Magnoliopsida</taxon>
        <taxon>Liliopsida</taxon>
        <taxon>Poales</taxon>
        <taxon>Poaceae</taxon>
        <taxon>PACMAD clade</taxon>
        <taxon>Panicoideae</taxon>
        <taxon>Panicodae</taxon>
        <taxon>Paniceae</taxon>
        <taxon>Anthephorinae</taxon>
        <taxon>Digitaria</taxon>
    </lineage>
</organism>
<reference evidence="3" key="1">
    <citation type="submission" date="2020-07" db="EMBL/GenBank/DDBJ databases">
        <title>Genome sequence and genetic diversity analysis of an under-domesticated orphan crop, white fonio (Digitaria exilis).</title>
        <authorList>
            <person name="Bennetzen J.L."/>
            <person name="Chen S."/>
            <person name="Ma X."/>
            <person name="Wang X."/>
            <person name="Yssel A.E.J."/>
            <person name="Chaluvadi S.R."/>
            <person name="Johnson M."/>
            <person name="Gangashetty P."/>
            <person name="Hamidou F."/>
            <person name="Sanogo M.D."/>
            <person name="Zwaenepoel A."/>
            <person name="Wallace J."/>
            <person name="Van De Peer Y."/>
            <person name="Van Deynze A."/>
        </authorList>
    </citation>
    <scope>NUCLEOTIDE SEQUENCE</scope>
    <source>
        <tissue evidence="3">Leaves</tissue>
    </source>
</reference>
<feature type="chain" id="PRO_5032452304" description="Secreted protein" evidence="2">
    <location>
        <begin position="20"/>
        <end position="163"/>
    </location>
</feature>
<evidence type="ECO:0000313" key="4">
    <source>
        <dbReference type="Proteomes" id="UP000636709"/>
    </source>
</evidence>
<evidence type="ECO:0000256" key="1">
    <source>
        <dbReference type="SAM" id="MobiDB-lite"/>
    </source>
</evidence>
<feature type="signal peptide" evidence="2">
    <location>
        <begin position="1"/>
        <end position="19"/>
    </location>
</feature>
<evidence type="ECO:0008006" key="5">
    <source>
        <dbReference type="Google" id="ProtNLM"/>
    </source>
</evidence>
<keyword evidence="2" id="KW-0732">Signal</keyword>
<keyword evidence="4" id="KW-1185">Reference proteome</keyword>
<evidence type="ECO:0000256" key="2">
    <source>
        <dbReference type="SAM" id="SignalP"/>
    </source>
</evidence>
<protein>
    <recommendedName>
        <fullName evidence="5">Secreted protein</fullName>
    </recommendedName>
</protein>
<accession>A0A835FKJ5</accession>
<dbReference type="Proteomes" id="UP000636709">
    <property type="component" value="Unassembled WGS sequence"/>
</dbReference>
<gene>
    <name evidence="3" type="ORF">HU200_009998</name>
</gene>
<name>A0A835FKJ5_9POAL</name>